<evidence type="ECO:0000256" key="3">
    <source>
        <dbReference type="PROSITE-ProRule" id="PRU00446"/>
    </source>
</evidence>
<protein>
    <submittedName>
        <fullName evidence="7">Olfactomedin-like protein 2A isoform X1</fullName>
    </submittedName>
</protein>
<keyword evidence="5" id="KW-0732">Signal</keyword>
<feature type="signal peptide" evidence="5">
    <location>
        <begin position="1"/>
        <end position="19"/>
    </location>
</feature>
<keyword evidence="2" id="KW-0964">Secreted</keyword>
<dbReference type="InterPro" id="IPR050605">
    <property type="entry name" value="Olfactomedin-like_domain"/>
</dbReference>
<reference evidence="7 8" key="1">
    <citation type="submission" date="2021-05" db="EMBL/GenBank/DDBJ databases">
        <authorList>
            <person name="Zahm M."/>
            <person name="Klopp C."/>
            <person name="Cabau C."/>
            <person name="Kuhl H."/>
            <person name="Suciu R."/>
            <person name="Ciorpac M."/>
            <person name="Holostenco D."/>
            <person name="Gessner J."/>
            <person name="Wuertz S."/>
            <person name="Hohne C."/>
            <person name="Stock M."/>
            <person name="Gislard M."/>
            <person name="Lluch J."/>
            <person name="Milhes M."/>
            <person name="Lampietro C."/>
            <person name="Lopez Roques C."/>
            <person name="Donnadieu C."/>
            <person name="Du K."/>
            <person name="Schartl M."/>
            <person name="Guiguen Y."/>
        </authorList>
    </citation>
    <scope>NUCLEOTIDE SEQUENCE [LARGE SCALE GENOMIC DNA]</scope>
    <source>
        <strain evidence="7">Hh-F2</strain>
        <tissue evidence="7">Blood</tissue>
    </source>
</reference>
<feature type="region of interest" description="Disordered" evidence="4">
    <location>
        <begin position="215"/>
        <end position="264"/>
    </location>
</feature>
<keyword evidence="8" id="KW-1185">Reference proteome</keyword>
<gene>
    <name evidence="7" type="ORF">HHUSO_G31844</name>
</gene>
<feature type="domain" description="Olfactomedin-like" evidence="6">
    <location>
        <begin position="267"/>
        <end position="527"/>
    </location>
</feature>
<dbReference type="PROSITE" id="PS51132">
    <property type="entry name" value="OLF"/>
    <property type="match status" value="1"/>
</dbReference>
<sequence>MGCAALSVLACCVLQLTVGARHTTGQVMLSSSTAAVSERDCSCVCTLRRPSLEQCMLDRAPPSPKPLPAPGSKCRCQCEVTGFNPCETELRLEKLRRRSTDIDKVQGISVMLRQALENADIRRLSSNTNRVSTHLKTLEQALRSSQTAEKVFLKKLQSSLTQNAMLYHNYSEAMRSLSRELYKLNAHLRSLQATQGRHTGDQNLCNITLEQDRGAKVKEQAGAGKEHSSPSLSPSPALNHTTTSSRSEETRQTDRQGELSNTVCEDGCSGSLSAVSPPLRRSVFGRSGEGAWFSDPLSQDSPLYVAPLLFGSTLLEFRDMDVLARGEPLSPPHTLPASYSGSGHTVYNSSFYYLKAFTRTLIRYSLVQRCLCAWSELSELPSPSHGHGWQGHNEVTLGADEGGLWVAYPSLLEGELLLRRLDSEELLPRRGEGGEKAAWSTGLGRHRYGLCFLVCGVLYVLERGAESEGVVFHAFDSHTGSHTSPALPFPARPATTLLTQLSYNPRDRLLYGWDDGALLTYSLEFTC</sequence>
<evidence type="ECO:0000256" key="2">
    <source>
        <dbReference type="ARBA" id="ARBA00022525"/>
    </source>
</evidence>
<feature type="compositionally biased region" description="Basic and acidic residues" evidence="4">
    <location>
        <begin position="246"/>
        <end position="257"/>
    </location>
</feature>
<evidence type="ECO:0000256" key="1">
    <source>
        <dbReference type="ARBA" id="ARBA00004613"/>
    </source>
</evidence>
<dbReference type="Proteomes" id="UP001369086">
    <property type="component" value="Unassembled WGS sequence"/>
</dbReference>
<evidence type="ECO:0000256" key="5">
    <source>
        <dbReference type="SAM" id="SignalP"/>
    </source>
</evidence>
<feature type="compositionally biased region" description="Basic and acidic residues" evidence="4">
    <location>
        <begin position="215"/>
        <end position="228"/>
    </location>
</feature>
<feature type="chain" id="PRO_5046184018" evidence="5">
    <location>
        <begin position="20"/>
        <end position="527"/>
    </location>
</feature>
<dbReference type="PANTHER" id="PTHR23192">
    <property type="entry name" value="OLFACTOMEDIN-RELATED"/>
    <property type="match status" value="1"/>
</dbReference>
<proteinExistence type="predicted"/>
<comment type="caution">
    <text evidence="7">The sequence shown here is derived from an EMBL/GenBank/DDBJ whole genome shotgun (WGS) entry which is preliminary data.</text>
</comment>
<evidence type="ECO:0000256" key="4">
    <source>
        <dbReference type="SAM" id="MobiDB-lite"/>
    </source>
</evidence>
<comment type="caution">
    <text evidence="3">Lacks conserved residue(s) required for the propagation of feature annotation.</text>
</comment>
<organism evidence="7 8">
    <name type="scientific">Huso huso</name>
    <name type="common">Beluga</name>
    <name type="synonym">Acipenser huso</name>
    <dbReference type="NCBI Taxonomy" id="61971"/>
    <lineage>
        <taxon>Eukaryota</taxon>
        <taxon>Metazoa</taxon>
        <taxon>Chordata</taxon>
        <taxon>Craniata</taxon>
        <taxon>Vertebrata</taxon>
        <taxon>Euteleostomi</taxon>
        <taxon>Actinopterygii</taxon>
        <taxon>Chondrostei</taxon>
        <taxon>Acipenseriformes</taxon>
        <taxon>Acipenseridae</taxon>
        <taxon>Huso</taxon>
    </lineage>
</organism>
<evidence type="ECO:0000259" key="6">
    <source>
        <dbReference type="PROSITE" id="PS51132"/>
    </source>
</evidence>
<evidence type="ECO:0000313" key="8">
    <source>
        <dbReference type="Proteomes" id="UP001369086"/>
    </source>
</evidence>
<feature type="compositionally biased region" description="Low complexity" evidence="4">
    <location>
        <begin position="229"/>
        <end position="245"/>
    </location>
</feature>
<dbReference type="EMBL" id="JAHFZB010000038">
    <property type="protein sequence ID" value="KAK6469558.1"/>
    <property type="molecule type" value="Genomic_DNA"/>
</dbReference>
<dbReference type="InterPro" id="IPR003112">
    <property type="entry name" value="Olfac-like_dom"/>
</dbReference>
<evidence type="ECO:0000313" key="7">
    <source>
        <dbReference type="EMBL" id="KAK6469558.1"/>
    </source>
</evidence>
<comment type="subcellular location">
    <subcellularLocation>
        <location evidence="1">Secreted</location>
    </subcellularLocation>
</comment>
<dbReference type="PANTHER" id="PTHR23192:SF29">
    <property type="entry name" value="OLFACTOMEDIN-LIKE PROTEIN 2A"/>
    <property type="match status" value="1"/>
</dbReference>
<name>A0ABR0YAW8_HUSHU</name>
<accession>A0ABR0YAW8</accession>
<dbReference type="SMART" id="SM00284">
    <property type="entry name" value="OLF"/>
    <property type="match status" value="1"/>
</dbReference>
<dbReference type="Pfam" id="PF02191">
    <property type="entry name" value="OLF"/>
    <property type="match status" value="1"/>
</dbReference>